<dbReference type="SUPFAM" id="SSF51695">
    <property type="entry name" value="PLC-like phosphodiesterases"/>
    <property type="match status" value="1"/>
</dbReference>
<dbReference type="Proteomes" id="UP001176521">
    <property type="component" value="Unassembled WGS sequence"/>
</dbReference>
<sequence>MKPITRPLRFKGPAPAMPECWGHRGVRALQVAKSIPLHTRVLNASSLFLLQASAAFPENTIASFDRAIRDGSEGLESDVHITKDNVIVMFHDPSLERTTDGKGFIRDQNYHDGIEHVRTLKEPKQQIPTFRELCDLLMKEENKHVKLNIDVKPDNDPDRLFKLMKEVVSSYPNYQTDLSPRLILGLWHTVFLRAALEHVPELARAHIGYSPWVARNFFWKDCQGFSMQFAALVTADGQAFIKEANRAGKSVYVWTVNRKDEMIEATRWGVKAILTDDTAMLHHLRKEMTDNFPKTRSESVGLFFRWSTWRYYTVPQFVLQSMWCSDVERRAGLSFKSGASRIASVREAAANGLLFSEKALLVPADEAPLAAPPAPPVVVDEKAPAPIIRPAPAAASGSLLAVQA</sequence>
<proteinExistence type="predicted"/>
<dbReference type="AlphaFoldDB" id="A0AAN6GIY0"/>
<evidence type="ECO:0000313" key="3">
    <source>
        <dbReference type="Proteomes" id="UP001176521"/>
    </source>
</evidence>
<dbReference type="InterPro" id="IPR030395">
    <property type="entry name" value="GP_PDE_dom"/>
</dbReference>
<organism evidence="2 3">
    <name type="scientific">Tilletia horrida</name>
    <dbReference type="NCBI Taxonomy" id="155126"/>
    <lineage>
        <taxon>Eukaryota</taxon>
        <taxon>Fungi</taxon>
        <taxon>Dikarya</taxon>
        <taxon>Basidiomycota</taxon>
        <taxon>Ustilaginomycotina</taxon>
        <taxon>Exobasidiomycetes</taxon>
        <taxon>Tilletiales</taxon>
        <taxon>Tilletiaceae</taxon>
        <taxon>Tilletia</taxon>
    </lineage>
</organism>
<name>A0AAN6GIY0_9BASI</name>
<dbReference type="GO" id="GO:0006629">
    <property type="term" value="P:lipid metabolic process"/>
    <property type="evidence" value="ECO:0007669"/>
    <property type="project" value="InterPro"/>
</dbReference>
<evidence type="ECO:0000313" key="2">
    <source>
        <dbReference type="EMBL" id="KAK0540076.1"/>
    </source>
</evidence>
<dbReference type="GO" id="GO:0008081">
    <property type="term" value="F:phosphoric diester hydrolase activity"/>
    <property type="evidence" value="ECO:0007669"/>
    <property type="project" value="InterPro"/>
</dbReference>
<dbReference type="PANTHER" id="PTHR43805:SF1">
    <property type="entry name" value="GP-PDE DOMAIN-CONTAINING PROTEIN"/>
    <property type="match status" value="1"/>
</dbReference>
<dbReference type="CDD" id="cd08570">
    <property type="entry name" value="GDPD_YPL206cp_fungi"/>
    <property type="match status" value="1"/>
</dbReference>
<dbReference type="Pfam" id="PF03009">
    <property type="entry name" value="GDPD"/>
    <property type="match status" value="1"/>
</dbReference>
<dbReference type="EMBL" id="JAPDMQ010000019">
    <property type="protein sequence ID" value="KAK0540076.1"/>
    <property type="molecule type" value="Genomic_DNA"/>
</dbReference>
<comment type="caution">
    <text evidence="2">The sequence shown here is derived from an EMBL/GenBank/DDBJ whole genome shotgun (WGS) entry which is preliminary data.</text>
</comment>
<evidence type="ECO:0000259" key="1">
    <source>
        <dbReference type="PROSITE" id="PS51704"/>
    </source>
</evidence>
<protein>
    <recommendedName>
        <fullName evidence="1">GP-PDE domain-containing protein</fullName>
    </recommendedName>
</protein>
<feature type="domain" description="GP-PDE" evidence="1">
    <location>
        <begin position="44"/>
        <end position="285"/>
    </location>
</feature>
<dbReference type="PANTHER" id="PTHR43805">
    <property type="entry name" value="GLYCEROPHOSPHORYL DIESTER PHOSPHODIESTERASE"/>
    <property type="match status" value="1"/>
</dbReference>
<dbReference type="PROSITE" id="PS51704">
    <property type="entry name" value="GP_PDE"/>
    <property type="match status" value="1"/>
</dbReference>
<accession>A0AAN6GIY0</accession>
<keyword evidence="3" id="KW-1185">Reference proteome</keyword>
<reference evidence="2" key="1">
    <citation type="journal article" date="2023" name="PhytoFront">
        <title>Draft Genome Resources of Seven Strains of Tilletia horrida, Causal Agent of Kernel Smut of Rice.</title>
        <authorList>
            <person name="Khanal S."/>
            <person name="Antony Babu S."/>
            <person name="Zhou X.G."/>
        </authorList>
    </citation>
    <scope>NUCLEOTIDE SEQUENCE</scope>
    <source>
        <strain evidence="2">TX3</strain>
    </source>
</reference>
<dbReference type="InterPro" id="IPR017946">
    <property type="entry name" value="PLC-like_Pdiesterase_TIM-brl"/>
</dbReference>
<gene>
    <name evidence="2" type="ORF">OC842_000650</name>
</gene>
<dbReference type="Gene3D" id="3.20.20.190">
    <property type="entry name" value="Phosphatidylinositol (PI) phosphodiesterase"/>
    <property type="match status" value="1"/>
</dbReference>